<dbReference type="AlphaFoldDB" id="A0A1F7J207"/>
<gene>
    <name evidence="1" type="ORF">A3B50_04285</name>
</gene>
<organism evidence="1 2">
    <name type="scientific">Candidatus Roizmanbacteria bacterium RIFCSPLOWO2_01_FULL_40_42</name>
    <dbReference type="NCBI Taxonomy" id="1802066"/>
    <lineage>
        <taxon>Bacteria</taxon>
        <taxon>Candidatus Roizmaniibacteriota</taxon>
    </lineage>
</organism>
<proteinExistence type="predicted"/>
<evidence type="ECO:0000313" key="1">
    <source>
        <dbReference type="EMBL" id="OGK49641.1"/>
    </source>
</evidence>
<sequence>MTSTKKATQKSKGFSDFERAAMKERALELKAETEKADGEKGLLAKIAEMPESDRSMAKRLHAIVMKNAPTLSPKTWYGMPAYANRDGKVVCFFQNADKFKARYATLGFSDLANLDEGDMWPTSFALKKLTSAEEKKIASLVKKAVR</sequence>
<name>A0A1F7J207_9BACT</name>
<dbReference type="Gene3D" id="3.90.1150.200">
    <property type="match status" value="1"/>
</dbReference>
<dbReference type="Proteomes" id="UP000178558">
    <property type="component" value="Unassembled WGS sequence"/>
</dbReference>
<comment type="caution">
    <text evidence="1">The sequence shown here is derived from an EMBL/GenBank/DDBJ whole genome shotgun (WGS) entry which is preliminary data.</text>
</comment>
<accession>A0A1F7J207</accession>
<evidence type="ECO:0000313" key="2">
    <source>
        <dbReference type="Proteomes" id="UP000178558"/>
    </source>
</evidence>
<dbReference type="SUPFAM" id="SSF159888">
    <property type="entry name" value="YdhG-like"/>
    <property type="match status" value="1"/>
</dbReference>
<dbReference type="EMBL" id="MGAQ01000029">
    <property type="protein sequence ID" value="OGK49641.1"/>
    <property type="molecule type" value="Genomic_DNA"/>
</dbReference>
<protein>
    <submittedName>
        <fullName evidence="1">Uncharacterized protein</fullName>
    </submittedName>
</protein>
<reference evidence="1 2" key="1">
    <citation type="journal article" date="2016" name="Nat. Commun.">
        <title>Thousands of microbial genomes shed light on interconnected biogeochemical processes in an aquifer system.</title>
        <authorList>
            <person name="Anantharaman K."/>
            <person name="Brown C.T."/>
            <person name="Hug L.A."/>
            <person name="Sharon I."/>
            <person name="Castelle C.J."/>
            <person name="Probst A.J."/>
            <person name="Thomas B.C."/>
            <person name="Singh A."/>
            <person name="Wilkins M.J."/>
            <person name="Karaoz U."/>
            <person name="Brodie E.L."/>
            <person name="Williams K.H."/>
            <person name="Hubbard S.S."/>
            <person name="Banfield J.F."/>
        </authorList>
    </citation>
    <scope>NUCLEOTIDE SEQUENCE [LARGE SCALE GENOMIC DNA]</scope>
</reference>